<dbReference type="Pfam" id="PF12323">
    <property type="entry name" value="HTH_OrfB_IS605"/>
    <property type="match status" value="1"/>
</dbReference>
<protein>
    <submittedName>
        <fullName evidence="2">Mobile element protein</fullName>
    </submittedName>
</protein>
<dbReference type="EMBL" id="CP009526">
    <property type="protein sequence ID" value="AKB52724.1"/>
    <property type="molecule type" value="Genomic_DNA"/>
</dbReference>
<sequence length="67" mass="8168">MGDESCQVQYSLTKIIFFKPYYSRMLKAYKCQVYPNKDQKRLIKVHFGACRFVYNWALEQKIKTYEQ</sequence>
<evidence type="ECO:0000259" key="1">
    <source>
        <dbReference type="Pfam" id="PF12323"/>
    </source>
</evidence>
<organism evidence="2 3">
    <name type="scientific">Methanosarcina barkeri str. Wiesmoor</name>
    <dbReference type="NCBI Taxonomy" id="1434109"/>
    <lineage>
        <taxon>Archaea</taxon>
        <taxon>Methanobacteriati</taxon>
        <taxon>Methanobacteriota</taxon>
        <taxon>Stenosarchaea group</taxon>
        <taxon>Methanomicrobia</taxon>
        <taxon>Methanosarcinales</taxon>
        <taxon>Methanosarcinaceae</taxon>
        <taxon>Methanosarcina</taxon>
    </lineage>
</organism>
<dbReference type="InterPro" id="IPR021027">
    <property type="entry name" value="Transposase_put_HTH"/>
</dbReference>
<dbReference type="Proteomes" id="UP000033038">
    <property type="component" value="Chromosome"/>
</dbReference>
<proteinExistence type="predicted"/>
<reference evidence="2 3" key="1">
    <citation type="submission" date="2014-07" db="EMBL/GenBank/DDBJ databases">
        <title>Methanogenic archaea and the global carbon cycle.</title>
        <authorList>
            <person name="Henriksen J.R."/>
            <person name="Luke J."/>
            <person name="Reinhart S."/>
            <person name="Benedict M.N."/>
            <person name="Youngblut N.D."/>
            <person name="Metcalf M.E."/>
            <person name="Whitaker R.J."/>
            <person name="Metcalf W.W."/>
        </authorList>
    </citation>
    <scope>NUCLEOTIDE SEQUENCE [LARGE SCALE GENOMIC DNA]</scope>
    <source>
        <strain evidence="2 3">Wiesmoor</strain>
    </source>
</reference>
<dbReference type="KEGG" id="mbw:MSBRW_3471"/>
<dbReference type="PATRIC" id="fig|1434109.4.peg.4497"/>
<dbReference type="AlphaFoldDB" id="A0A0E3QQW3"/>
<evidence type="ECO:0000313" key="3">
    <source>
        <dbReference type="Proteomes" id="UP000033038"/>
    </source>
</evidence>
<accession>A0A0E3QQW3</accession>
<dbReference type="HOGENOM" id="CLU_204981_0_0_2"/>
<name>A0A0E3QQW3_METBA</name>
<gene>
    <name evidence="2" type="ORF">MSBRW_3471</name>
</gene>
<evidence type="ECO:0000313" key="2">
    <source>
        <dbReference type="EMBL" id="AKB52724.1"/>
    </source>
</evidence>
<feature type="domain" description="Transposase putative helix-turn-helix" evidence="1">
    <location>
        <begin position="25"/>
        <end position="67"/>
    </location>
</feature>